<dbReference type="InterPro" id="IPR029069">
    <property type="entry name" value="HotDog_dom_sf"/>
</dbReference>
<evidence type="ECO:0000256" key="1">
    <source>
        <dbReference type="SAM" id="Phobius"/>
    </source>
</evidence>
<dbReference type="CDD" id="cd03440">
    <property type="entry name" value="hot_dog"/>
    <property type="match status" value="1"/>
</dbReference>
<protein>
    <recommendedName>
        <fullName evidence="2">Thioesterase domain-containing protein</fullName>
    </recommendedName>
</protein>
<sequence>MDSDSLEYFRTIPQCADIINRPGMKIGPSIPPRSHANPFVNQTLNQPDGLKHQLFLFRNEIDPQGALDREGFAFLALGHGVTGQGDVAHGGFLSAMMDHVFGSFIRLTNLDQGLGMFTGALNLLYHAPVFVPAVIIFSVKVARIERRKIYLDASIVDMRGDTCTTAEAIFVQKRPEGL</sequence>
<dbReference type="InterPro" id="IPR052061">
    <property type="entry name" value="PTE-AB_protein"/>
</dbReference>
<dbReference type="EMBL" id="VCAU01000069">
    <property type="protein sequence ID" value="KAF9886938.1"/>
    <property type="molecule type" value="Genomic_DNA"/>
</dbReference>
<name>A0AAD4CJI9_ASPNN</name>
<keyword evidence="1" id="KW-0812">Transmembrane</keyword>
<dbReference type="Proteomes" id="UP001194746">
    <property type="component" value="Unassembled WGS sequence"/>
</dbReference>
<evidence type="ECO:0000313" key="4">
    <source>
        <dbReference type="Proteomes" id="UP001194746"/>
    </source>
</evidence>
<dbReference type="SUPFAM" id="SSF54637">
    <property type="entry name" value="Thioesterase/thiol ester dehydrase-isomerase"/>
    <property type="match status" value="1"/>
</dbReference>
<comment type="caution">
    <text evidence="3">The sequence shown here is derived from an EMBL/GenBank/DDBJ whole genome shotgun (WGS) entry which is preliminary data.</text>
</comment>
<proteinExistence type="predicted"/>
<keyword evidence="4" id="KW-1185">Reference proteome</keyword>
<dbReference type="PANTHER" id="PTHR47260:SF3">
    <property type="entry name" value="THIOESTERASE FAMILY PROTEIN (AFU_ORTHOLOGUE AFUA_7G03960)"/>
    <property type="match status" value="1"/>
</dbReference>
<dbReference type="Gene3D" id="3.10.129.10">
    <property type="entry name" value="Hotdog Thioesterase"/>
    <property type="match status" value="1"/>
</dbReference>
<evidence type="ECO:0000313" key="3">
    <source>
        <dbReference type="EMBL" id="KAF9886938.1"/>
    </source>
</evidence>
<reference evidence="3" key="1">
    <citation type="journal article" date="2019" name="Beilstein J. Org. Chem.">
        <title>Nanangenines: drimane sesquiterpenoids as the dominant metabolite cohort of a novel Australian fungus, Aspergillus nanangensis.</title>
        <authorList>
            <person name="Lacey H.J."/>
            <person name="Gilchrist C.L.M."/>
            <person name="Crombie A."/>
            <person name="Kalaitzis J.A."/>
            <person name="Vuong D."/>
            <person name="Rutledge P.J."/>
            <person name="Turner P."/>
            <person name="Pitt J.I."/>
            <person name="Lacey E."/>
            <person name="Chooi Y.H."/>
            <person name="Piggott A.M."/>
        </authorList>
    </citation>
    <scope>NUCLEOTIDE SEQUENCE</scope>
    <source>
        <strain evidence="3">MST-FP2251</strain>
    </source>
</reference>
<dbReference type="AlphaFoldDB" id="A0AAD4CJI9"/>
<feature type="transmembrane region" description="Helical" evidence="1">
    <location>
        <begin position="123"/>
        <end position="142"/>
    </location>
</feature>
<accession>A0AAD4CJI9</accession>
<dbReference type="Pfam" id="PF03061">
    <property type="entry name" value="4HBT"/>
    <property type="match status" value="1"/>
</dbReference>
<dbReference type="PANTHER" id="PTHR47260">
    <property type="entry name" value="UPF0644 PROTEIN PB2B4.06"/>
    <property type="match status" value="1"/>
</dbReference>
<keyword evidence="1" id="KW-1133">Transmembrane helix</keyword>
<evidence type="ECO:0000259" key="2">
    <source>
        <dbReference type="Pfam" id="PF03061"/>
    </source>
</evidence>
<keyword evidence="1" id="KW-0472">Membrane</keyword>
<gene>
    <name evidence="3" type="ORF">FE257_010679</name>
</gene>
<organism evidence="3 4">
    <name type="scientific">Aspergillus nanangensis</name>
    <dbReference type="NCBI Taxonomy" id="2582783"/>
    <lineage>
        <taxon>Eukaryota</taxon>
        <taxon>Fungi</taxon>
        <taxon>Dikarya</taxon>
        <taxon>Ascomycota</taxon>
        <taxon>Pezizomycotina</taxon>
        <taxon>Eurotiomycetes</taxon>
        <taxon>Eurotiomycetidae</taxon>
        <taxon>Eurotiales</taxon>
        <taxon>Aspergillaceae</taxon>
        <taxon>Aspergillus</taxon>
        <taxon>Aspergillus subgen. Circumdati</taxon>
    </lineage>
</organism>
<feature type="domain" description="Thioesterase" evidence="2">
    <location>
        <begin position="87"/>
        <end position="163"/>
    </location>
</feature>
<reference evidence="3" key="2">
    <citation type="submission" date="2020-02" db="EMBL/GenBank/DDBJ databases">
        <authorList>
            <person name="Gilchrist C.L.M."/>
            <person name="Chooi Y.-H."/>
        </authorList>
    </citation>
    <scope>NUCLEOTIDE SEQUENCE</scope>
    <source>
        <strain evidence="3">MST-FP2251</strain>
    </source>
</reference>
<dbReference type="InterPro" id="IPR006683">
    <property type="entry name" value="Thioestr_dom"/>
</dbReference>